<dbReference type="EMBL" id="BMJQ01000017">
    <property type="protein sequence ID" value="GGF41405.1"/>
    <property type="molecule type" value="Genomic_DNA"/>
</dbReference>
<accession>A0A8J2YZQ2</accession>
<dbReference type="RefSeq" id="WP_189051356.1">
    <property type="nucleotide sequence ID" value="NZ_BMJQ01000017.1"/>
</dbReference>
<evidence type="ECO:0000256" key="1">
    <source>
        <dbReference type="SAM" id="MobiDB-lite"/>
    </source>
</evidence>
<comment type="caution">
    <text evidence="2">The sequence shown here is derived from an EMBL/GenBank/DDBJ whole genome shotgun (WGS) entry which is preliminary data.</text>
</comment>
<reference evidence="2" key="2">
    <citation type="submission" date="2020-09" db="EMBL/GenBank/DDBJ databases">
        <authorList>
            <person name="Sun Q."/>
            <person name="Zhou Y."/>
        </authorList>
    </citation>
    <scope>NUCLEOTIDE SEQUENCE</scope>
    <source>
        <strain evidence="2">CGMCC 1.15725</strain>
    </source>
</reference>
<dbReference type="Proteomes" id="UP000646365">
    <property type="component" value="Unassembled WGS sequence"/>
</dbReference>
<evidence type="ECO:0000313" key="2">
    <source>
        <dbReference type="EMBL" id="GGF41405.1"/>
    </source>
</evidence>
<proteinExistence type="predicted"/>
<sequence>MRYDAHMEIDDTLEPDRLRFIRFHGNLGVGGILVHGKPCWFAWGPRGLIHRAFRSYKDAARAVEQAERAVRNEAQWKKWLATLDIVFNTRGEVKEHVPDGDSTVHVIQLLPDELSWCARLGTKSGWSSWVPNEEDRKEVFPTLAEALARQAVLTSYNDPTTEDEDYSEEDIPGMGP</sequence>
<gene>
    <name evidence="2" type="ORF">GCM10011611_54800</name>
</gene>
<feature type="compositionally biased region" description="Acidic residues" evidence="1">
    <location>
        <begin position="160"/>
        <end position="176"/>
    </location>
</feature>
<name>A0A8J2YZQ2_9PROT</name>
<reference evidence="2" key="1">
    <citation type="journal article" date="2014" name="Int. J. Syst. Evol. Microbiol.">
        <title>Complete genome sequence of Corynebacterium casei LMG S-19264T (=DSM 44701T), isolated from a smear-ripened cheese.</title>
        <authorList>
            <consortium name="US DOE Joint Genome Institute (JGI-PGF)"/>
            <person name="Walter F."/>
            <person name="Albersmeier A."/>
            <person name="Kalinowski J."/>
            <person name="Ruckert C."/>
        </authorList>
    </citation>
    <scope>NUCLEOTIDE SEQUENCE</scope>
    <source>
        <strain evidence="2">CGMCC 1.15725</strain>
    </source>
</reference>
<evidence type="ECO:0000313" key="3">
    <source>
        <dbReference type="Proteomes" id="UP000646365"/>
    </source>
</evidence>
<protein>
    <submittedName>
        <fullName evidence="2">Uncharacterized protein</fullName>
    </submittedName>
</protein>
<feature type="region of interest" description="Disordered" evidence="1">
    <location>
        <begin position="153"/>
        <end position="176"/>
    </location>
</feature>
<organism evidence="2 3">
    <name type="scientific">Aliidongia dinghuensis</name>
    <dbReference type="NCBI Taxonomy" id="1867774"/>
    <lineage>
        <taxon>Bacteria</taxon>
        <taxon>Pseudomonadati</taxon>
        <taxon>Pseudomonadota</taxon>
        <taxon>Alphaproteobacteria</taxon>
        <taxon>Rhodospirillales</taxon>
        <taxon>Dongiaceae</taxon>
        <taxon>Aliidongia</taxon>
    </lineage>
</organism>
<dbReference type="AlphaFoldDB" id="A0A8J2YZQ2"/>
<keyword evidence="3" id="KW-1185">Reference proteome</keyword>